<dbReference type="Pfam" id="PF02631">
    <property type="entry name" value="RecX_HTH2"/>
    <property type="match status" value="1"/>
</dbReference>
<dbReference type="GO" id="GO:0006282">
    <property type="term" value="P:regulation of DNA repair"/>
    <property type="evidence" value="ECO:0007669"/>
    <property type="project" value="UniProtKB-UniRule"/>
</dbReference>
<dbReference type="EMBL" id="VDCQ01000012">
    <property type="protein sequence ID" value="TNJ66179.1"/>
    <property type="molecule type" value="Genomic_DNA"/>
</dbReference>
<dbReference type="Gene3D" id="1.10.10.10">
    <property type="entry name" value="Winged helix-like DNA-binding domain superfamily/Winged helix DNA-binding domain"/>
    <property type="match status" value="3"/>
</dbReference>
<dbReference type="AlphaFoldDB" id="A0A5C4TCI6"/>
<feature type="domain" description="RecX second three-helical" evidence="6">
    <location>
        <begin position="142"/>
        <end position="183"/>
    </location>
</feature>
<dbReference type="Proteomes" id="UP000307943">
    <property type="component" value="Unassembled WGS sequence"/>
</dbReference>
<evidence type="ECO:0000256" key="2">
    <source>
        <dbReference type="ARBA" id="ARBA00009695"/>
    </source>
</evidence>
<dbReference type="HAMAP" id="MF_01114">
    <property type="entry name" value="RecX"/>
    <property type="match status" value="1"/>
</dbReference>
<evidence type="ECO:0000259" key="6">
    <source>
        <dbReference type="Pfam" id="PF02631"/>
    </source>
</evidence>
<feature type="domain" description="RecX first three-helical" evidence="8">
    <location>
        <begin position="96"/>
        <end position="135"/>
    </location>
</feature>
<proteinExistence type="inferred from homology"/>
<evidence type="ECO:0000313" key="9">
    <source>
        <dbReference type="EMBL" id="TNJ66179.1"/>
    </source>
</evidence>
<evidence type="ECO:0000259" key="8">
    <source>
        <dbReference type="Pfam" id="PF21982"/>
    </source>
</evidence>
<dbReference type="InterPro" id="IPR053924">
    <property type="entry name" value="RecX_HTH_2nd"/>
</dbReference>
<protein>
    <recommendedName>
        <fullName evidence="3 5">Regulatory protein RecX</fullName>
    </recommendedName>
</protein>
<dbReference type="OrthoDB" id="5421057at2"/>
<keyword evidence="10" id="KW-1185">Reference proteome</keyword>
<dbReference type="Pfam" id="PF21982">
    <property type="entry name" value="RecX_HTH1"/>
    <property type="match status" value="1"/>
</dbReference>
<dbReference type="GO" id="GO:0005737">
    <property type="term" value="C:cytoplasm"/>
    <property type="evidence" value="ECO:0007669"/>
    <property type="project" value="UniProtKB-SubCell"/>
</dbReference>
<keyword evidence="4 5" id="KW-0963">Cytoplasm</keyword>
<name>A0A5C4TCI6_9BACL</name>
<comment type="function">
    <text evidence="5">Modulates RecA activity.</text>
</comment>
<comment type="similarity">
    <text evidence="2 5">Belongs to the RecX family.</text>
</comment>
<evidence type="ECO:0000313" key="10">
    <source>
        <dbReference type="Proteomes" id="UP000307943"/>
    </source>
</evidence>
<evidence type="ECO:0000256" key="4">
    <source>
        <dbReference type="ARBA" id="ARBA00022490"/>
    </source>
</evidence>
<accession>A0A5C4TCI6</accession>
<dbReference type="PANTHER" id="PTHR33602">
    <property type="entry name" value="REGULATORY PROTEIN RECX FAMILY PROTEIN"/>
    <property type="match status" value="1"/>
</dbReference>
<comment type="subcellular location">
    <subcellularLocation>
        <location evidence="1 5">Cytoplasm</location>
    </subcellularLocation>
</comment>
<feature type="domain" description="RecX third three-helical" evidence="7">
    <location>
        <begin position="189"/>
        <end position="233"/>
    </location>
</feature>
<evidence type="ECO:0000256" key="3">
    <source>
        <dbReference type="ARBA" id="ARBA00018111"/>
    </source>
</evidence>
<dbReference type="Pfam" id="PF21981">
    <property type="entry name" value="RecX_HTH3"/>
    <property type="match status" value="1"/>
</dbReference>
<sequence>MFGGPAEYSDYAMERRLRLSGNSNRSKGGSMSTPESVITAVERHPKTASRYLIFVDGQYAFTVHEDVLIKHRLLRGEQVEPERLRLVMEDEEQQKAWSEALKQVGRRPRSEKEIRQYLKRKGYLPPLIDRIVQRLKDQRYLDDADFAAQWTEQRIYSQKKGRRLIKQELQLKGVAPATIQQTLNQVPVDEEQRLAFELASKKWKVTSGDVMDKKRKTAAFLMRRGYSAQIVGNVIRKVTETFREESEGTDDADLWDWPEA</sequence>
<dbReference type="InterPro" id="IPR053925">
    <property type="entry name" value="RecX_HTH_3rd"/>
</dbReference>
<evidence type="ECO:0000256" key="5">
    <source>
        <dbReference type="HAMAP-Rule" id="MF_01114"/>
    </source>
</evidence>
<reference evidence="9 10" key="1">
    <citation type="submission" date="2019-05" db="EMBL/GenBank/DDBJ databases">
        <title>We sequenced the genome of Paenibacillus hemerocallicola KCTC 33185 for further insight into its adaptation and study the phylogeny of Paenibacillus.</title>
        <authorList>
            <person name="Narsing Rao M.P."/>
        </authorList>
    </citation>
    <scope>NUCLEOTIDE SEQUENCE [LARGE SCALE GENOMIC DNA]</scope>
    <source>
        <strain evidence="9 10">KCTC 33185</strain>
    </source>
</reference>
<dbReference type="InterPro" id="IPR053926">
    <property type="entry name" value="RecX_HTH_1st"/>
</dbReference>
<gene>
    <name evidence="5" type="primary">recX</name>
    <name evidence="9" type="ORF">FE784_10905</name>
</gene>
<organism evidence="9 10">
    <name type="scientific">Paenibacillus hemerocallicola</name>
    <dbReference type="NCBI Taxonomy" id="1172614"/>
    <lineage>
        <taxon>Bacteria</taxon>
        <taxon>Bacillati</taxon>
        <taxon>Bacillota</taxon>
        <taxon>Bacilli</taxon>
        <taxon>Bacillales</taxon>
        <taxon>Paenibacillaceae</taxon>
        <taxon>Paenibacillus</taxon>
    </lineage>
</organism>
<comment type="caution">
    <text evidence="9">The sequence shown here is derived from an EMBL/GenBank/DDBJ whole genome shotgun (WGS) entry which is preliminary data.</text>
</comment>
<dbReference type="PANTHER" id="PTHR33602:SF1">
    <property type="entry name" value="REGULATORY PROTEIN RECX FAMILY PROTEIN"/>
    <property type="match status" value="1"/>
</dbReference>
<evidence type="ECO:0000256" key="1">
    <source>
        <dbReference type="ARBA" id="ARBA00004496"/>
    </source>
</evidence>
<dbReference type="InterPro" id="IPR036388">
    <property type="entry name" value="WH-like_DNA-bd_sf"/>
</dbReference>
<dbReference type="InterPro" id="IPR003783">
    <property type="entry name" value="Regulatory_RecX"/>
</dbReference>
<evidence type="ECO:0000259" key="7">
    <source>
        <dbReference type="Pfam" id="PF21981"/>
    </source>
</evidence>